<evidence type="ECO:0000313" key="1">
    <source>
        <dbReference type="EMBL" id="SSZ55715.1"/>
    </source>
</evidence>
<accession>A0A376C2J2</accession>
<sequence length="35" mass="4298">MLEKKSNFTEQKKINQIQKKIKLWQCSNMELVEMK</sequence>
<organism evidence="1 2">
    <name type="scientific">Bergeyella zoohelcum</name>
    <dbReference type="NCBI Taxonomy" id="1015"/>
    <lineage>
        <taxon>Bacteria</taxon>
        <taxon>Pseudomonadati</taxon>
        <taxon>Bacteroidota</taxon>
        <taxon>Flavobacteriia</taxon>
        <taxon>Flavobacteriales</taxon>
        <taxon>Weeksellaceae</taxon>
        <taxon>Bergeyella</taxon>
    </lineage>
</organism>
<dbReference type="EMBL" id="UFTJ01000002">
    <property type="protein sequence ID" value="SSZ55715.1"/>
    <property type="molecule type" value="Genomic_DNA"/>
</dbReference>
<dbReference type="Proteomes" id="UP000255515">
    <property type="component" value="Unassembled WGS sequence"/>
</dbReference>
<reference evidence="1 2" key="1">
    <citation type="submission" date="2018-06" db="EMBL/GenBank/DDBJ databases">
        <authorList>
            <consortium name="Pathogen Informatics"/>
            <person name="Doyle S."/>
        </authorList>
    </citation>
    <scope>NUCLEOTIDE SEQUENCE [LARGE SCALE GENOMIC DNA]</scope>
    <source>
        <strain evidence="1 2">NCTC11661</strain>
    </source>
</reference>
<dbReference type="AlphaFoldDB" id="A0A376C2J2"/>
<protein>
    <submittedName>
        <fullName evidence="1">Uncharacterized protein</fullName>
    </submittedName>
</protein>
<gene>
    <name evidence="1" type="ORF">NCTC11661_01113</name>
</gene>
<evidence type="ECO:0000313" key="2">
    <source>
        <dbReference type="Proteomes" id="UP000255515"/>
    </source>
</evidence>
<name>A0A376C2J2_9FLAO</name>
<proteinExistence type="predicted"/>